<reference evidence="8" key="2">
    <citation type="submission" date="2015-06" db="UniProtKB">
        <authorList>
            <consortium name="EnsemblMetazoa"/>
        </authorList>
    </citation>
    <scope>IDENTIFICATION</scope>
</reference>
<dbReference type="Gene3D" id="3.40.50.300">
    <property type="entry name" value="P-loop containing nucleotide triphosphate hydrolases"/>
    <property type="match status" value="1"/>
</dbReference>
<evidence type="ECO:0000256" key="6">
    <source>
        <dbReference type="SAM" id="MobiDB-lite"/>
    </source>
</evidence>
<dbReference type="GO" id="GO:0007076">
    <property type="term" value="P:mitotic chromosome condensation"/>
    <property type="evidence" value="ECO:0007669"/>
    <property type="project" value="TreeGrafter"/>
</dbReference>
<dbReference type="InterPro" id="IPR003395">
    <property type="entry name" value="RecF/RecN/SMC_N"/>
</dbReference>
<dbReference type="SUPFAM" id="SSF52540">
    <property type="entry name" value="P-loop containing nucleoside triphosphate hydrolases"/>
    <property type="match status" value="1"/>
</dbReference>
<reference evidence="9" key="1">
    <citation type="submission" date="2013-02" db="EMBL/GenBank/DDBJ databases">
        <authorList>
            <person name="Hughes D."/>
        </authorList>
    </citation>
    <scope>NUCLEOTIDE SEQUENCE</scope>
    <source>
        <strain>Durham</strain>
        <strain evidence="9">NC isolate 2 -- Noor lab</strain>
    </source>
</reference>
<dbReference type="Pfam" id="PF02463">
    <property type="entry name" value="SMC_N"/>
    <property type="match status" value="1"/>
</dbReference>
<keyword evidence="2" id="KW-0547">Nucleotide-binding</keyword>
<evidence type="ECO:0000313" key="9">
    <source>
        <dbReference type="Proteomes" id="UP000015102"/>
    </source>
</evidence>
<keyword evidence="9" id="KW-1185">Reference proteome</keyword>
<organism evidence="8 9">
    <name type="scientific">Megaselia scalaris</name>
    <name type="common">Humpbacked fly</name>
    <name type="synonym">Phora scalaris</name>
    <dbReference type="NCBI Taxonomy" id="36166"/>
    <lineage>
        <taxon>Eukaryota</taxon>
        <taxon>Metazoa</taxon>
        <taxon>Ecdysozoa</taxon>
        <taxon>Arthropoda</taxon>
        <taxon>Hexapoda</taxon>
        <taxon>Insecta</taxon>
        <taxon>Pterygota</taxon>
        <taxon>Neoptera</taxon>
        <taxon>Endopterygota</taxon>
        <taxon>Diptera</taxon>
        <taxon>Brachycera</taxon>
        <taxon>Muscomorpha</taxon>
        <taxon>Platypezoidea</taxon>
        <taxon>Phoridae</taxon>
        <taxon>Megaseliini</taxon>
        <taxon>Megaselia</taxon>
    </lineage>
</organism>
<evidence type="ECO:0000313" key="8">
    <source>
        <dbReference type="EnsemblMetazoa" id="MESCA009800-PA"/>
    </source>
</evidence>
<dbReference type="GO" id="GO:0005634">
    <property type="term" value="C:nucleus"/>
    <property type="evidence" value="ECO:0007669"/>
    <property type="project" value="UniProtKB-SubCell"/>
</dbReference>
<evidence type="ECO:0000256" key="4">
    <source>
        <dbReference type="ARBA" id="ARBA00023242"/>
    </source>
</evidence>
<dbReference type="Proteomes" id="UP000015102">
    <property type="component" value="Unassembled WGS sequence"/>
</dbReference>
<evidence type="ECO:0000256" key="5">
    <source>
        <dbReference type="SAM" id="Coils"/>
    </source>
</evidence>
<dbReference type="InterPro" id="IPR027417">
    <property type="entry name" value="P-loop_NTPase"/>
</dbReference>
<evidence type="ECO:0000256" key="3">
    <source>
        <dbReference type="ARBA" id="ARBA00022840"/>
    </source>
</evidence>
<dbReference type="GO" id="GO:0000796">
    <property type="term" value="C:condensin complex"/>
    <property type="evidence" value="ECO:0007669"/>
    <property type="project" value="TreeGrafter"/>
</dbReference>
<dbReference type="PANTHER" id="PTHR18937">
    <property type="entry name" value="STRUCTURAL MAINTENANCE OF CHROMOSOMES SMC FAMILY MEMBER"/>
    <property type="match status" value="1"/>
</dbReference>
<dbReference type="EnsemblMetazoa" id="MESCA009800-RA">
    <property type="protein sequence ID" value="MESCA009800-PA"/>
    <property type="gene ID" value="MESCA009800"/>
</dbReference>
<dbReference type="SUPFAM" id="SSF57997">
    <property type="entry name" value="Tropomyosin"/>
    <property type="match status" value="1"/>
</dbReference>
<feature type="compositionally biased region" description="Polar residues" evidence="6">
    <location>
        <begin position="19"/>
        <end position="31"/>
    </location>
</feature>
<comment type="subcellular location">
    <subcellularLocation>
        <location evidence="1">Nucleus</location>
    </subcellularLocation>
</comment>
<proteinExistence type="predicted"/>
<dbReference type="STRING" id="36166.T1H0V6"/>
<dbReference type="AlphaFoldDB" id="T1H0V6"/>
<accession>T1H0V6</accession>
<dbReference type="GO" id="GO:0005524">
    <property type="term" value="F:ATP binding"/>
    <property type="evidence" value="ECO:0007669"/>
    <property type="project" value="UniProtKB-KW"/>
</dbReference>
<evidence type="ECO:0000256" key="2">
    <source>
        <dbReference type="ARBA" id="ARBA00022741"/>
    </source>
</evidence>
<keyword evidence="4" id="KW-0539">Nucleus</keyword>
<feature type="coiled-coil region" evidence="5">
    <location>
        <begin position="189"/>
        <end position="254"/>
    </location>
</feature>
<keyword evidence="5" id="KW-0175">Coiled coil</keyword>
<keyword evidence="3" id="KW-0067">ATP-binding</keyword>
<dbReference type="HOGENOM" id="CLU_001042_10_0_1"/>
<feature type="region of interest" description="Disordered" evidence="6">
    <location>
        <begin position="1"/>
        <end position="33"/>
    </location>
</feature>
<evidence type="ECO:0000256" key="1">
    <source>
        <dbReference type="ARBA" id="ARBA00004123"/>
    </source>
</evidence>
<name>T1H0V6_MEGSC</name>
<protein>
    <recommendedName>
        <fullName evidence="7">RecF/RecN/SMC N-terminal domain-containing protein</fullName>
    </recommendedName>
</protein>
<feature type="domain" description="RecF/RecN/SMC N-terminal" evidence="7">
    <location>
        <begin position="37"/>
        <end position="474"/>
    </location>
</feature>
<sequence length="474" mass="54388">MSGGGKTQLRGKMGEKVQTKTSENANASISQRDIDSMNEKANALQNQVNYLQEEEGSLEKTLRQLKQNLQSKESELNKLQITVKSLEAQMPKLEIQMKQQKVRMEKTCADAQKVQILEEKILEKKTIFEEADSNKKIVNDQIEEINSEVNKIHGDVIKSVQTKITSTTKQITTLKNNISKLNVQSEEDIVKLAADRSKYDEEIEELSSKLEEAKKELETASNGSSEIQKEIIAIQKKESDAKLLRIEIEKKLTEVKEEFSNCKNYIPQIQRQIDSLQISPIPAGCSEEQPQIPILTDEELINIEKNKLEQKIEDNMNILGDKKANIEVINEYLQKRDIYMERVKILEDITNKRNALRNTFEDVRKKRFNEFMRGFGVITRRLKEMYRMITQGGDAELELVDSMDPFNEGVSFTVRPNKKSWKNISNLSGGEKTLASLALVFALHYYKPSPLYFMDEIDAALDFKNISIVAHYIK</sequence>
<evidence type="ECO:0000259" key="7">
    <source>
        <dbReference type="Pfam" id="PF02463"/>
    </source>
</evidence>
<dbReference type="EMBL" id="CAQQ02122477">
    <property type="status" value="NOT_ANNOTATED_CDS"/>
    <property type="molecule type" value="Genomic_DNA"/>
</dbReference>
<dbReference type="OMA" id="KCNEDLK"/>
<dbReference type="PANTHER" id="PTHR18937:SF172">
    <property type="entry name" value="STRUCTURAL MAINTENANCE OF CHROMOSOMES PROTEIN"/>
    <property type="match status" value="1"/>
</dbReference>